<keyword evidence="3" id="KW-1185">Reference proteome</keyword>
<name>A0A497WQL3_9RHOB</name>
<dbReference type="EMBL" id="RCCE01000002">
    <property type="protein sequence ID" value="RLJ58900.1"/>
    <property type="molecule type" value="Genomic_DNA"/>
</dbReference>
<feature type="signal peptide" evidence="1">
    <location>
        <begin position="1"/>
        <end position="18"/>
    </location>
</feature>
<feature type="chain" id="PRO_5019721348" evidence="1">
    <location>
        <begin position="19"/>
        <end position="173"/>
    </location>
</feature>
<dbReference type="RefSeq" id="WP_121022437.1">
    <property type="nucleotide sequence ID" value="NZ_RCCE01000002.1"/>
</dbReference>
<proteinExistence type="predicted"/>
<evidence type="ECO:0000256" key="1">
    <source>
        <dbReference type="SAM" id="SignalP"/>
    </source>
</evidence>
<organism evidence="2 3">
    <name type="scientific">Litoreibacter meonggei</name>
    <dbReference type="NCBI Taxonomy" id="1049199"/>
    <lineage>
        <taxon>Bacteria</taxon>
        <taxon>Pseudomonadati</taxon>
        <taxon>Pseudomonadota</taxon>
        <taxon>Alphaproteobacteria</taxon>
        <taxon>Rhodobacterales</taxon>
        <taxon>Roseobacteraceae</taxon>
        <taxon>Litoreibacter</taxon>
    </lineage>
</organism>
<accession>A0A497WQL3</accession>
<gene>
    <name evidence="2" type="ORF">BCF46_1038</name>
</gene>
<protein>
    <submittedName>
        <fullName evidence="2">Uncharacterized protein</fullName>
    </submittedName>
</protein>
<dbReference type="OrthoDB" id="7987888at2"/>
<evidence type="ECO:0000313" key="2">
    <source>
        <dbReference type="EMBL" id="RLJ58900.1"/>
    </source>
</evidence>
<keyword evidence="1" id="KW-0732">Signal</keyword>
<comment type="caution">
    <text evidence="2">The sequence shown here is derived from an EMBL/GenBank/DDBJ whole genome shotgun (WGS) entry which is preliminary data.</text>
</comment>
<dbReference type="Proteomes" id="UP000269157">
    <property type="component" value="Unassembled WGS sequence"/>
</dbReference>
<reference evidence="2 3" key="1">
    <citation type="submission" date="2018-10" db="EMBL/GenBank/DDBJ databases">
        <title>Genomic Encyclopedia of Archaeal and Bacterial Type Strains, Phase II (KMG-II): from individual species to whole genera.</title>
        <authorList>
            <person name="Goeker M."/>
        </authorList>
    </citation>
    <scope>NUCLEOTIDE SEQUENCE [LARGE SCALE GENOMIC DNA]</scope>
    <source>
        <strain evidence="2 3">DSM 29466</strain>
    </source>
</reference>
<evidence type="ECO:0000313" key="3">
    <source>
        <dbReference type="Proteomes" id="UP000269157"/>
    </source>
</evidence>
<dbReference type="AlphaFoldDB" id="A0A497WQL3"/>
<sequence length="173" mass="19570">MKTLATFLLLVTCGTSLAQTRTVYLEANDGRRVEIGILDLAADGTYSVEMSEGSFTDHFLSMRPFKCLEGPTKNWCHIPYPYEIRRNLSEDVTDLEYDFLFVWKGATDYGINMWNGVYYRISPDGAGYTGVLHEIDMDVLSAPPARGELRPLSAKDIHESDADSHWLPRLIIE</sequence>